<protein>
    <recommendedName>
        <fullName evidence="1">peptidylprolyl isomerase</fullName>
        <ecNumber evidence="1">5.2.1.8</ecNumber>
    </recommendedName>
</protein>
<organism evidence="3 4">
    <name type="scientific">Pycnococcus provasolii</name>
    <dbReference type="NCBI Taxonomy" id="41880"/>
    <lineage>
        <taxon>Eukaryota</taxon>
        <taxon>Viridiplantae</taxon>
        <taxon>Chlorophyta</taxon>
        <taxon>Pseudoscourfieldiophyceae</taxon>
        <taxon>Pseudoscourfieldiales</taxon>
        <taxon>Pycnococcaceae</taxon>
        <taxon>Pycnococcus</taxon>
    </lineage>
</organism>
<dbReference type="OrthoDB" id="1902587at2759"/>
<dbReference type="GO" id="GO:0003755">
    <property type="term" value="F:peptidyl-prolyl cis-trans isomerase activity"/>
    <property type="evidence" value="ECO:0007669"/>
    <property type="project" value="UniProtKB-KW"/>
</dbReference>
<dbReference type="InterPro" id="IPR046357">
    <property type="entry name" value="PPIase_dom_sf"/>
</dbReference>
<keyword evidence="4" id="KW-1185">Reference proteome</keyword>
<name>A0A830HIH5_9CHLO</name>
<dbReference type="Proteomes" id="UP000660262">
    <property type="component" value="Unassembled WGS sequence"/>
</dbReference>
<evidence type="ECO:0000313" key="3">
    <source>
        <dbReference type="EMBL" id="GHP05079.1"/>
    </source>
</evidence>
<dbReference type="EMBL" id="BNJQ01000009">
    <property type="protein sequence ID" value="GHP05079.1"/>
    <property type="molecule type" value="Genomic_DNA"/>
</dbReference>
<evidence type="ECO:0000256" key="1">
    <source>
        <dbReference type="PROSITE-ProRule" id="PRU00277"/>
    </source>
</evidence>
<reference evidence="3" key="1">
    <citation type="submission" date="2020-10" db="EMBL/GenBank/DDBJ databases">
        <title>Unveiling of a novel bifunctional photoreceptor, Dualchrome1, isolated from a cosmopolitan green alga.</title>
        <authorList>
            <person name="Suzuki S."/>
            <person name="Kawachi M."/>
        </authorList>
    </citation>
    <scope>NUCLEOTIDE SEQUENCE</scope>
    <source>
        <strain evidence="3">NIES 2893</strain>
    </source>
</reference>
<comment type="catalytic activity">
    <reaction evidence="1">
        <text>[protein]-peptidylproline (omega=180) = [protein]-peptidylproline (omega=0)</text>
        <dbReference type="Rhea" id="RHEA:16237"/>
        <dbReference type="Rhea" id="RHEA-COMP:10747"/>
        <dbReference type="Rhea" id="RHEA-COMP:10748"/>
        <dbReference type="ChEBI" id="CHEBI:83833"/>
        <dbReference type="ChEBI" id="CHEBI:83834"/>
        <dbReference type="EC" id="5.2.1.8"/>
    </reaction>
</comment>
<keyword evidence="1" id="KW-0697">Rotamase</keyword>
<dbReference type="PROSITE" id="PS50059">
    <property type="entry name" value="FKBP_PPIASE"/>
    <property type="match status" value="1"/>
</dbReference>
<dbReference type="InterPro" id="IPR001179">
    <property type="entry name" value="PPIase_FKBP_dom"/>
</dbReference>
<dbReference type="SUPFAM" id="SSF54534">
    <property type="entry name" value="FKBP-like"/>
    <property type="match status" value="1"/>
</dbReference>
<dbReference type="Pfam" id="PF00254">
    <property type="entry name" value="FKBP_C"/>
    <property type="match status" value="1"/>
</dbReference>
<gene>
    <name evidence="3" type="ORF">PPROV_000383100</name>
</gene>
<feature type="domain" description="PPIase FKBP-type" evidence="2">
    <location>
        <begin position="97"/>
        <end position="213"/>
    </location>
</feature>
<accession>A0A830HIH5</accession>
<keyword evidence="1" id="KW-0413">Isomerase</keyword>
<dbReference type="AlphaFoldDB" id="A0A830HIH5"/>
<dbReference type="Gene3D" id="3.10.50.40">
    <property type="match status" value="1"/>
</dbReference>
<dbReference type="EC" id="5.2.1.8" evidence="1"/>
<evidence type="ECO:0000259" key="2">
    <source>
        <dbReference type="PROSITE" id="PS50059"/>
    </source>
</evidence>
<evidence type="ECO:0000313" key="4">
    <source>
        <dbReference type="Proteomes" id="UP000660262"/>
    </source>
</evidence>
<comment type="caution">
    <text evidence="3">The sequence shown here is derived from an EMBL/GenBank/DDBJ whole genome shotgun (WGS) entry which is preliminary data.</text>
</comment>
<proteinExistence type="predicted"/>
<sequence>MATTSAQRSVAVRPRARSGRAFVRARSSMGRRRVVVLAPFTLPFAGWGSARAESFDWTSPGLASRPEDDVGPEFIKTANGTKVQILQQGRGEKPSVGDTIVYDFVLRRSNGYFVYSTVEGLGFQPRDVPTGPREYAVGSDDERVISGLREVLMECKAGSQVRLLVQPENGYTPLQAMASDEREPSMPTYATRRQLANHASEPLLFEVQVSKIRRKQQK</sequence>